<keyword evidence="2" id="KW-1185">Reference proteome</keyword>
<dbReference type="EMBL" id="MU001496">
    <property type="protein sequence ID" value="KAF2447943.1"/>
    <property type="molecule type" value="Genomic_DNA"/>
</dbReference>
<comment type="caution">
    <text evidence="1">The sequence shown here is derived from an EMBL/GenBank/DDBJ whole genome shotgun (WGS) entry which is preliminary data.</text>
</comment>
<proteinExistence type="predicted"/>
<dbReference type="OrthoDB" id="10473518at2759"/>
<organism evidence="1 2">
    <name type="scientific">Karstenula rhodostoma CBS 690.94</name>
    <dbReference type="NCBI Taxonomy" id="1392251"/>
    <lineage>
        <taxon>Eukaryota</taxon>
        <taxon>Fungi</taxon>
        <taxon>Dikarya</taxon>
        <taxon>Ascomycota</taxon>
        <taxon>Pezizomycotina</taxon>
        <taxon>Dothideomycetes</taxon>
        <taxon>Pleosporomycetidae</taxon>
        <taxon>Pleosporales</taxon>
        <taxon>Massarineae</taxon>
        <taxon>Didymosphaeriaceae</taxon>
        <taxon>Karstenula</taxon>
    </lineage>
</organism>
<dbReference type="AlphaFoldDB" id="A0A9P4PRC2"/>
<dbReference type="Proteomes" id="UP000799764">
    <property type="component" value="Unassembled WGS sequence"/>
</dbReference>
<reference evidence="1" key="1">
    <citation type="journal article" date="2020" name="Stud. Mycol.">
        <title>101 Dothideomycetes genomes: a test case for predicting lifestyles and emergence of pathogens.</title>
        <authorList>
            <person name="Haridas S."/>
            <person name="Albert R."/>
            <person name="Binder M."/>
            <person name="Bloem J."/>
            <person name="Labutti K."/>
            <person name="Salamov A."/>
            <person name="Andreopoulos B."/>
            <person name="Baker S."/>
            <person name="Barry K."/>
            <person name="Bills G."/>
            <person name="Bluhm B."/>
            <person name="Cannon C."/>
            <person name="Castanera R."/>
            <person name="Culley D."/>
            <person name="Daum C."/>
            <person name="Ezra D."/>
            <person name="Gonzalez J."/>
            <person name="Henrissat B."/>
            <person name="Kuo A."/>
            <person name="Liang C."/>
            <person name="Lipzen A."/>
            <person name="Lutzoni F."/>
            <person name="Magnuson J."/>
            <person name="Mondo S."/>
            <person name="Nolan M."/>
            <person name="Ohm R."/>
            <person name="Pangilinan J."/>
            <person name="Park H.-J."/>
            <person name="Ramirez L."/>
            <person name="Alfaro M."/>
            <person name="Sun H."/>
            <person name="Tritt A."/>
            <person name="Yoshinaga Y."/>
            <person name="Zwiers L.-H."/>
            <person name="Turgeon B."/>
            <person name="Goodwin S."/>
            <person name="Spatafora J."/>
            <person name="Crous P."/>
            <person name="Grigoriev I."/>
        </authorList>
    </citation>
    <scope>NUCLEOTIDE SEQUENCE</scope>
    <source>
        <strain evidence="1">CBS 690.94</strain>
    </source>
</reference>
<gene>
    <name evidence="1" type="ORF">P171DRAFT_482643</name>
</gene>
<name>A0A9P4PRC2_9PLEO</name>
<evidence type="ECO:0000313" key="1">
    <source>
        <dbReference type="EMBL" id="KAF2447943.1"/>
    </source>
</evidence>
<protein>
    <submittedName>
        <fullName evidence="1">Uncharacterized protein</fullName>
    </submittedName>
</protein>
<evidence type="ECO:0000313" key="2">
    <source>
        <dbReference type="Proteomes" id="UP000799764"/>
    </source>
</evidence>
<accession>A0A9P4PRC2</accession>
<sequence>MQFARCGEEWKVLAEQTLYSGFEFKIKRCAFGVLMPPKMHIPNIRLLHVYLDVYGEAAVLRRLLEGLRDNRLGFWVKRMVVAVERLYRDVGEEVKEVLGQQWELCARRGRVCFVRPLRSSRKRFDDGITLEAVEKARACLEELEVLAKKNIKFSPALIGDTKYT</sequence>